<protein>
    <submittedName>
        <fullName evidence="1">Uncharacterized protein</fullName>
    </submittedName>
</protein>
<evidence type="ECO:0000313" key="2">
    <source>
        <dbReference type="Proteomes" id="UP000011615"/>
    </source>
</evidence>
<organism evidence="1 2">
    <name type="scientific">Natrinema limicola JCM 13563</name>
    <dbReference type="NCBI Taxonomy" id="1230457"/>
    <lineage>
        <taxon>Archaea</taxon>
        <taxon>Methanobacteriati</taxon>
        <taxon>Methanobacteriota</taxon>
        <taxon>Stenosarchaea group</taxon>
        <taxon>Halobacteria</taxon>
        <taxon>Halobacteriales</taxon>
        <taxon>Natrialbaceae</taxon>
        <taxon>Natrinema</taxon>
    </lineage>
</organism>
<proteinExistence type="predicted"/>
<gene>
    <name evidence="1" type="ORF">C476_16170</name>
</gene>
<evidence type="ECO:0000313" key="1">
    <source>
        <dbReference type="EMBL" id="ELZ17089.1"/>
    </source>
</evidence>
<comment type="caution">
    <text evidence="1">The sequence shown here is derived from an EMBL/GenBank/DDBJ whole genome shotgun (WGS) entry which is preliminary data.</text>
</comment>
<reference evidence="1 2" key="1">
    <citation type="journal article" date="2014" name="PLoS Genet.">
        <title>Phylogenetically driven sequencing of extremely halophilic archaea reveals strategies for static and dynamic osmo-response.</title>
        <authorList>
            <person name="Becker E.A."/>
            <person name="Seitzer P.M."/>
            <person name="Tritt A."/>
            <person name="Larsen D."/>
            <person name="Krusor M."/>
            <person name="Yao A.I."/>
            <person name="Wu D."/>
            <person name="Madern D."/>
            <person name="Eisen J.A."/>
            <person name="Darling A.E."/>
            <person name="Facciotti M.T."/>
        </authorList>
    </citation>
    <scope>NUCLEOTIDE SEQUENCE [LARGE SCALE GENOMIC DNA]</scope>
    <source>
        <strain evidence="1 2">JCM 13563</strain>
    </source>
</reference>
<dbReference type="AlphaFoldDB" id="M0C596"/>
<keyword evidence="2" id="KW-1185">Reference proteome</keyword>
<sequence length="145" mass="16401">MASNVSVQFRRRRRLSDCLIVKVCLSEYVGNQSISAAVELLVVRLCPIESIEGFETRGKLVVAEITLVQKRQQLVVLGSRLGENDVLILAFLRLLIRVVFRKRSPKKVAERELFEILVELTIQCPDFLGVVDIKFTSNVMLDTSP</sequence>
<dbReference type="Proteomes" id="UP000011615">
    <property type="component" value="Unassembled WGS sequence"/>
</dbReference>
<name>M0C596_9EURY</name>
<dbReference type="EMBL" id="AOIT01000066">
    <property type="protein sequence ID" value="ELZ17089.1"/>
    <property type="molecule type" value="Genomic_DNA"/>
</dbReference>
<accession>M0C596</accession>
<dbReference type="RefSeq" id="WP_008014769.1">
    <property type="nucleotide sequence ID" value="NZ_AOIT01000066.1"/>
</dbReference>